<feature type="binding site" evidence="1">
    <location>
        <position position="72"/>
    </location>
    <ligand>
        <name>Zn(2+)</name>
        <dbReference type="ChEBI" id="CHEBI:29105"/>
    </ligand>
</feature>
<feature type="binding site" evidence="1">
    <location>
        <position position="69"/>
    </location>
    <ligand>
        <name>Zn(2+)</name>
        <dbReference type="ChEBI" id="CHEBI:29105"/>
    </ligand>
</feature>
<dbReference type="Proteomes" id="UP000002358">
    <property type="component" value="Chromosome 5"/>
</dbReference>
<dbReference type="InParanoid" id="A0A7M7G231"/>
<feature type="domain" description="ZAD" evidence="2">
    <location>
        <begin position="4"/>
        <end position="96"/>
    </location>
</feature>
<dbReference type="PROSITE" id="PS51915">
    <property type="entry name" value="ZAD"/>
    <property type="match status" value="1"/>
</dbReference>
<evidence type="ECO:0000259" key="2">
    <source>
        <dbReference type="PROSITE" id="PS51915"/>
    </source>
</evidence>
<evidence type="ECO:0000313" key="3">
    <source>
        <dbReference type="EnsemblMetazoa" id="XP_001600077"/>
    </source>
</evidence>
<dbReference type="EnsemblMetazoa" id="XM_001600027">
    <property type="protein sequence ID" value="XP_001600077"/>
    <property type="gene ID" value="LOC100117019"/>
</dbReference>
<organism evidence="3 4">
    <name type="scientific">Nasonia vitripennis</name>
    <name type="common">Parasitic wasp</name>
    <dbReference type="NCBI Taxonomy" id="7425"/>
    <lineage>
        <taxon>Eukaryota</taxon>
        <taxon>Metazoa</taxon>
        <taxon>Ecdysozoa</taxon>
        <taxon>Arthropoda</taxon>
        <taxon>Hexapoda</taxon>
        <taxon>Insecta</taxon>
        <taxon>Pterygota</taxon>
        <taxon>Neoptera</taxon>
        <taxon>Endopterygota</taxon>
        <taxon>Hymenoptera</taxon>
        <taxon>Apocrita</taxon>
        <taxon>Proctotrupomorpha</taxon>
        <taxon>Chalcidoidea</taxon>
        <taxon>Pteromalidae</taxon>
        <taxon>Pteromalinae</taxon>
        <taxon>Nasonia</taxon>
    </lineage>
</organism>
<keyword evidence="1" id="KW-0862">Zinc</keyword>
<dbReference type="OMA" id="TTGMENE"/>
<name>A0A7M7G231_NASVI</name>
<keyword evidence="4" id="KW-1185">Reference proteome</keyword>
<dbReference type="OrthoDB" id="7698877at2759"/>
<keyword evidence="1" id="KW-0863">Zinc-finger</keyword>
<dbReference type="AlphaFoldDB" id="A0A7M7G231"/>
<evidence type="ECO:0000313" key="4">
    <source>
        <dbReference type="Proteomes" id="UP000002358"/>
    </source>
</evidence>
<keyword evidence="1" id="KW-0479">Metal-binding</keyword>
<evidence type="ECO:0000256" key="1">
    <source>
        <dbReference type="PROSITE-ProRule" id="PRU01263"/>
    </source>
</evidence>
<sequence>MQSTLCRGCRRPLLDENSGRNIFDDDSVIKSFDSDGSYNKKWCMKLSAGIELITGQKVTKEEKLPHKLCEVCFQNVEAYINFRFQLLKSKDVFLCSVYEDAKVEANKSIEAENLMLLNTPISKVGINDVLQKTPENILFQSEFFASPLLPKTVVNNSLPKTMSEENLINVDDDSTSLDVNEDETNDSINCRLQNDQENNNLDDSDNSADNAVVTHLEATDIKPLDHDIESEIDVCSGEDDDVLELDVQKIKNETVEIHSSSESDIEVCDYEPTGKRGNYNTLSPPIRY</sequence>
<reference evidence="3" key="1">
    <citation type="submission" date="2021-01" db="UniProtKB">
        <authorList>
            <consortium name="EnsemblMetazoa"/>
        </authorList>
    </citation>
    <scope>IDENTIFICATION</scope>
</reference>
<dbReference type="InterPro" id="IPR012934">
    <property type="entry name" value="Znf_AD"/>
</dbReference>
<accession>A0A7M7G231</accession>
<dbReference type="GO" id="GO:0008270">
    <property type="term" value="F:zinc ion binding"/>
    <property type="evidence" value="ECO:0007669"/>
    <property type="project" value="UniProtKB-UniRule"/>
</dbReference>
<feature type="binding site" evidence="1">
    <location>
        <position position="6"/>
    </location>
    <ligand>
        <name>Zn(2+)</name>
        <dbReference type="ChEBI" id="CHEBI:29105"/>
    </ligand>
</feature>
<dbReference type="Pfam" id="PF07776">
    <property type="entry name" value="zf-AD"/>
    <property type="match status" value="1"/>
</dbReference>
<dbReference type="KEGG" id="nvi:100117019"/>
<feature type="binding site" evidence="1">
    <location>
        <position position="9"/>
    </location>
    <ligand>
        <name>Zn(2+)</name>
        <dbReference type="ChEBI" id="CHEBI:29105"/>
    </ligand>
</feature>
<dbReference type="GO" id="GO:0005634">
    <property type="term" value="C:nucleus"/>
    <property type="evidence" value="ECO:0007669"/>
    <property type="project" value="InterPro"/>
</dbReference>
<proteinExistence type="predicted"/>
<protein>
    <recommendedName>
        <fullName evidence="2">ZAD domain-containing protein</fullName>
    </recommendedName>
</protein>
<gene>
    <name evidence="3" type="primary">100117019</name>
</gene>